<feature type="transmembrane region" description="Helical" evidence="9">
    <location>
        <begin position="337"/>
        <end position="358"/>
    </location>
</feature>
<feature type="domain" description="ABC transmembrane type-1" evidence="10">
    <location>
        <begin position="63"/>
        <end position="358"/>
    </location>
</feature>
<dbReference type="PATRIC" id="fig|279058.18.peg.410"/>
<keyword evidence="6" id="KW-0029">Amino-acid transport</keyword>
<feature type="transmembrane region" description="Helical" evidence="9">
    <location>
        <begin position="69"/>
        <end position="89"/>
    </location>
</feature>
<feature type="transmembrane region" description="Helical" evidence="9">
    <location>
        <begin position="155"/>
        <end position="177"/>
    </location>
</feature>
<evidence type="ECO:0000256" key="2">
    <source>
        <dbReference type="ARBA" id="ARBA00010072"/>
    </source>
</evidence>
<feature type="transmembrane region" description="Helical" evidence="9">
    <location>
        <begin position="189"/>
        <end position="210"/>
    </location>
</feature>
<keyword evidence="5 9" id="KW-0812">Transmembrane</keyword>
<keyword evidence="3 9" id="KW-0813">Transport</keyword>
<protein>
    <submittedName>
        <fullName evidence="11">Amino ABC transporter, permease, 3-TM region, His/Glu/Gln/Arg/opine family domain protein</fullName>
    </submittedName>
</protein>
<evidence type="ECO:0000256" key="3">
    <source>
        <dbReference type="ARBA" id="ARBA00022448"/>
    </source>
</evidence>
<dbReference type="NCBIfam" id="TIGR01726">
    <property type="entry name" value="HEQRo_perm_3TM"/>
    <property type="match status" value="1"/>
</dbReference>
<evidence type="ECO:0000256" key="9">
    <source>
        <dbReference type="RuleBase" id="RU363032"/>
    </source>
</evidence>
<evidence type="ECO:0000256" key="1">
    <source>
        <dbReference type="ARBA" id="ARBA00004429"/>
    </source>
</evidence>
<comment type="subcellular location">
    <subcellularLocation>
        <location evidence="1">Cell inner membrane</location>
        <topology evidence="1">Multi-pass membrane protein</topology>
    </subcellularLocation>
    <subcellularLocation>
        <location evidence="9">Cell membrane</location>
        <topology evidence="9">Multi-pass membrane protein</topology>
    </subcellularLocation>
</comment>
<dbReference type="EMBL" id="CP013235">
    <property type="protein sequence ID" value="AMP08224.1"/>
    <property type="molecule type" value="Genomic_DNA"/>
</dbReference>
<evidence type="ECO:0000256" key="7">
    <source>
        <dbReference type="ARBA" id="ARBA00022989"/>
    </source>
</evidence>
<dbReference type="InterPro" id="IPR010065">
    <property type="entry name" value="AA_ABC_transptr_permease_3TM"/>
</dbReference>
<accession>A0A127QDW3</accession>
<reference evidence="11 12" key="1">
    <citation type="submission" date="2015-11" db="EMBL/GenBank/DDBJ databases">
        <title>Exploring the genomic traits of fungus-feeding bacterial genus Collimonas.</title>
        <authorList>
            <person name="Song C."/>
            <person name="Schmidt R."/>
            <person name="de Jager V."/>
            <person name="Krzyzanowska D."/>
            <person name="Jongedijk E."/>
            <person name="Cankar K."/>
            <person name="Beekwilder J."/>
            <person name="van Veen A."/>
            <person name="de Boer W."/>
            <person name="van Veen J.A."/>
            <person name="Garbeva P."/>
        </authorList>
    </citation>
    <scope>NUCLEOTIDE SEQUENCE [LARGE SCALE GENOMIC DNA]</scope>
    <source>
        <strain evidence="11 12">Ter282</strain>
    </source>
</reference>
<evidence type="ECO:0000313" key="12">
    <source>
        <dbReference type="Proteomes" id="UP000071778"/>
    </source>
</evidence>
<dbReference type="SUPFAM" id="SSF161098">
    <property type="entry name" value="MetI-like"/>
    <property type="match status" value="2"/>
</dbReference>
<comment type="similarity">
    <text evidence="2">Belongs to the binding-protein-dependent transport system permease family. HisMQ subfamily.</text>
</comment>
<dbReference type="PANTHER" id="PTHR30614:SF37">
    <property type="entry name" value="AMINO-ACID ABC TRANSPORTER PERMEASE PROTEIN YHDX-RELATED"/>
    <property type="match status" value="1"/>
</dbReference>
<feature type="transmembrane region" description="Helical" evidence="9">
    <location>
        <begin position="101"/>
        <end position="122"/>
    </location>
</feature>
<keyword evidence="12" id="KW-1185">Reference proteome</keyword>
<evidence type="ECO:0000256" key="4">
    <source>
        <dbReference type="ARBA" id="ARBA00022475"/>
    </source>
</evidence>
<dbReference type="Gene3D" id="1.10.3720.10">
    <property type="entry name" value="MetI-like"/>
    <property type="match status" value="2"/>
</dbReference>
<dbReference type="PROSITE" id="PS50928">
    <property type="entry name" value="ABC_TM1"/>
    <property type="match status" value="1"/>
</dbReference>
<keyword evidence="4" id="KW-1003">Cell membrane</keyword>
<keyword evidence="8 9" id="KW-0472">Membrane</keyword>
<evidence type="ECO:0000259" key="10">
    <source>
        <dbReference type="PROSITE" id="PS50928"/>
    </source>
</evidence>
<dbReference type="Proteomes" id="UP000071778">
    <property type="component" value="Chromosome"/>
</dbReference>
<gene>
    <name evidence="11" type="ORF">CAter282_0408</name>
</gene>
<name>A0A127QDW3_9BURK</name>
<dbReference type="CDD" id="cd06261">
    <property type="entry name" value="TM_PBP2"/>
    <property type="match status" value="1"/>
</dbReference>
<dbReference type="GO" id="GO:0006865">
    <property type="term" value="P:amino acid transport"/>
    <property type="evidence" value="ECO:0007669"/>
    <property type="project" value="UniProtKB-KW"/>
</dbReference>
<evidence type="ECO:0000256" key="8">
    <source>
        <dbReference type="ARBA" id="ARBA00023136"/>
    </source>
</evidence>
<evidence type="ECO:0000313" key="11">
    <source>
        <dbReference type="EMBL" id="AMP08224.1"/>
    </source>
</evidence>
<dbReference type="InterPro" id="IPR043429">
    <property type="entry name" value="ArtM/GltK/GlnP/TcyL/YhdX-like"/>
</dbReference>
<organism evidence="11 12">
    <name type="scientific">Collimonas arenae</name>
    <dbReference type="NCBI Taxonomy" id="279058"/>
    <lineage>
        <taxon>Bacteria</taxon>
        <taxon>Pseudomonadati</taxon>
        <taxon>Pseudomonadota</taxon>
        <taxon>Betaproteobacteria</taxon>
        <taxon>Burkholderiales</taxon>
        <taxon>Oxalobacteraceae</taxon>
        <taxon>Collimonas</taxon>
    </lineage>
</organism>
<dbReference type="PANTHER" id="PTHR30614">
    <property type="entry name" value="MEMBRANE COMPONENT OF AMINO ACID ABC TRANSPORTER"/>
    <property type="match status" value="1"/>
</dbReference>
<dbReference type="InterPro" id="IPR035906">
    <property type="entry name" value="MetI-like_sf"/>
</dbReference>
<dbReference type="AlphaFoldDB" id="A0A127QDW3"/>
<sequence>MVALAAVIAMATCLLHNTLTNMHERGVQSGYDFLSQPAGFSISETLLAFDSSDSYLRALAAGLLNTLRVALLGCVLSTVAGTLIGIGRLSRNVLLRSLCGAYVEAVRNVPLLLQLFALYFILTELMPPIDAALHPVAGLFLSKNGLQFPLPKWDAGYWGAFAGAMAAAAGGCAWGIYARRKREMNGHRLPVFVPLILIAIVCVGAGWMLGGAPHVIDAPRRTDGFIDGGAAVTPEFLTILIGLTVYNAAFIAEIVRGGIQSVPFGQHEAAAALGLGRTLELRFVQLPQAMRVIVPPLTSQYLNLTKNSSLAIAIGYPDLVSVANTTLNQTGRAFECISLVMACYLTLSLVTAVGMNIYNKRSLIKER</sequence>
<dbReference type="GO" id="GO:0043190">
    <property type="term" value="C:ATP-binding cassette (ABC) transporter complex"/>
    <property type="evidence" value="ECO:0007669"/>
    <property type="project" value="InterPro"/>
</dbReference>
<dbReference type="Pfam" id="PF00528">
    <property type="entry name" value="BPD_transp_1"/>
    <property type="match status" value="1"/>
</dbReference>
<evidence type="ECO:0000256" key="5">
    <source>
        <dbReference type="ARBA" id="ARBA00022692"/>
    </source>
</evidence>
<dbReference type="GO" id="GO:0022857">
    <property type="term" value="F:transmembrane transporter activity"/>
    <property type="evidence" value="ECO:0007669"/>
    <property type="project" value="InterPro"/>
</dbReference>
<evidence type="ECO:0000256" key="6">
    <source>
        <dbReference type="ARBA" id="ARBA00022970"/>
    </source>
</evidence>
<dbReference type="InterPro" id="IPR000515">
    <property type="entry name" value="MetI-like"/>
</dbReference>
<keyword evidence="7 9" id="KW-1133">Transmembrane helix</keyword>
<proteinExistence type="inferred from homology"/>